<sequence length="86" mass="10002">MNNNNDIKDKTILHDTKDTKDETTEPEYVEIELDLEEEDFLLLQGLAKEKDITISELVEKILEERVAEFEKEYEKHGAIQPPLSKA</sequence>
<evidence type="ECO:0000313" key="2">
    <source>
        <dbReference type="EMBL" id="ETR74401.1"/>
    </source>
</evidence>
<accession>A0A1V1PHN2</accession>
<protein>
    <submittedName>
        <fullName evidence="2">Uncharacterized protein</fullName>
    </submittedName>
</protein>
<dbReference type="Proteomes" id="UP000189670">
    <property type="component" value="Unassembled WGS sequence"/>
</dbReference>
<organism evidence="2 3">
    <name type="scientific">Candidatus Magnetoglobus multicellularis str. Araruama</name>
    <dbReference type="NCBI Taxonomy" id="890399"/>
    <lineage>
        <taxon>Bacteria</taxon>
        <taxon>Pseudomonadati</taxon>
        <taxon>Thermodesulfobacteriota</taxon>
        <taxon>Desulfobacteria</taxon>
        <taxon>Desulfobacterales</taxon>
        <taxon>Desulfobacteraceae</taxon>
        <taxon>Candidatus Magnetoglobus</taxon>
    </lineage>
</organism>
<evidence type="ECO:0000256" key="1">
    <source>
        <dbReference type="SAM" id="MobiDB-lite"/>
    </source>
</evidence>
<comment type="caution">
    <text evidence="2">The sequence shown here is derived from an EMBL/GenBank/DDBJ whole genome shotgun (WGS) entry which is preliminary data.</text>
</comment>
<reference evidence="3" key="1">
    <citation type="submission" date="2012-11" db="EMBL/GenBank/DDBJ databases">
        <authorList>
            <person name="Lucero-Rivera Y.E."/>
            <person name="Tovar-Ramirez D."/>
        </authorList>
    </citation>
    <scope>NUCLEOTIDE SEQUENCE [LARGE SCALE GENOMIC DNA]</scope>
    <source>
        <strain evidence="3">Araruama</strain>
    </source>
</reference>
<evidence type="ECO:0000313" key="3">
    <source>
        <dbReference type="Proteomes" id="UP000189670"/>
    </source>
</evidence>
<dbReference type="EMBL" id="ATBP01000008">
    <property type="protein sequence ID" value="ETR74401.1"/>
    <property type="molecule type" value="Genomic_DNA"/>
</dbReference>
<dbReference type="AlphaFoldDB" id="A0A1V1PHN2"/>
<feature type="region of interest" description="Disordered" evidence="1">
    <location>
        <begin position="1"/>
        <end position="24"/>
    </location>
</feature>
<gene>
    <name evidence="2" type="ORF">OMM_06349</name>
</gene>
<feature type="compositionally biased region" description="Basic and acidic residues" evidence="1">
    <location>
        <begin position="1"/>
        <end position="23"/>
    </location>
</feature>
<proteinExistence type="predicted"/>
<name>A0A1V1PHN2_9BACT</name>